<reference evidence="2" key="1">
    <citation type="submission" date="2022-11" db="UniProtKB">
        <authorList>
            <consortium name="WormBaseParasite"/>
        </authorList>
    </citation>
    <scope>IDENTIFICATION</scope>
</reference>
<sequence length="134" mass="14775">MSGPDTFIDLLNAQLADLQLMAVPGQQRKVHEKEVENSAGGFVFQISDEIRIRRFLILGTCGGSYYAKEKELTYENVSDMVKIIQKGKGADLLRELIDISLAGRAPKQDSTLMCLALCAKCNMLPIPQSVEENA</sequence>
<evidence type="ECO:0000313" key="2">
    <source>
        <dbReference type="WBParaSite" id="JU765_v2.g7988.t1"/>
    </source>
</evidence>
<proteinExistence type="predicted"/>
<protein>
    <submittedName>
        <fullName evidence="2">TROVE domain-containing protein</fullName>
    </submittedName>
</protein>
<accession>A0AC34RLN7</accession>
<organism evidence="1 2">
    <name type="scientific">Panagrolaimus sp. JU765</name>
    <dbReference type="NCBI Taxonomy" id="591449"/>
    <lineage>
        <taxon>Eukaryota</taxon>
        <taxon>Metazoa</taxon>
        <taxon>Ecdysozoa</taxon>
        <taxon>Nematoda</taxon>
        <taxon>Chromadorea</taxon>
        <taxon>Rhabditida</taxon>
        <taxon>Tylenchina</taxon>
        <taxon>Panagrolaimomorpha</taxon>
        <taxon>Panagrolaimoidea</taxon>
        <taxon>Panagrolaimidae</taxon>
        <taxon>Panagrolaimus</taxon>
    </lineage>
</organism>
<dbReference type="Proteomes" id="UP000887576">
    <property type="component" value="Unplaced"/>
</dbReference>
<name>A0AC34RLN7_9BILA</name>
<evidence type="ECO:0000313" key="1">
    <source>
        <dbReference type="Proteomes" id="UP000887576"/>
    </source>
</evidence>
<dbReference type="WBParaSite" id="JU765_v2.g7988.t1">
    <property type="protein sequence ID" value="JU765_v2.g7988.t1"/>
    <property type="gene ID" value="JU765_v2.g7988"/>
</dbReference>